<dbReference type="Proteomes" id="UP000256431">
    <property type="component" value="Unassembled WGS sequence"/>
</dbReference>
<feature type="compositionally biased region" description="Acidic residues" evidence="10">
    <location>
        <begin position="233"/>
        <end position="244"/>
    </location>
</feature>
<dbReference type="AlphaFoldDB" id="A0A3D8H0E9"/>
<evidence type="ECO:0000256" key="2">
    <source>
        <dbReference type="ARBA" id="ARBA00011084"/>
    </source>
</evidence>
<evidence type="ECO:0000313" key="13">
    <source>
        <dbReference type="Proteomes" id="UP000256431"/>
    </source>
</evidence>
<dbReference type="NCBIfam" id="TIGR01711">
    <property type="entry name" value="gspJ"/>
    <property type="match status" value="1"/>
</dbReference>
<dbReference type="InterPro" id="IPR051621">
    <property type="entry name" value="T2SS_protein_J"/>
</dbReference>
<proteinExistence type="inferred from homology"/>
<dbReference type="GO" id="GO:0015627">
    <property type="term" value="C:type II protein secretion system complex"/>
    <property type="evidence" value="ECO:0007669"/>
    <property type="project" value="InterPro"/>
</dbReference>
<comment type="caution">
    <text evidence="12">The sequence shown here is derived from an EMBL/GenBank/DDBJ whole genome shotgun (WGS) entry which is preliminary data.</text>
</comment>
<protein>
    <recommendedName>
        <fullName evidence="3">Type II secretion system protein J</fullName>
    </recommendedName>
</protein>
<dbReference type="Pfam" id="PF11612">
    <property type="entry name" value="T2SSJ"/>
    <property type="match status" value="1"/>
</dbReference>
<evidence type="ECO:0000256" key="6">
    <source>
        <dbReference type="ARBA" id="ARBA00022519"/>
    </source>
</evidence>
<keyword evidence="9 11" id="KW-0472">Membrane</keyword>
<evidence type="ECO:0000256" key="10">
    <source>
        <dbReference type="SAM" id="MobiDB-lite"/>
    </source>
</evidence>
<evidence type="ECO:0000256" key="7">
    <source>
        <dbReference type="ARBA" id="ARBA00022692"/>
    </source>
</evidence>
<feature type="compositionally biased region" description="Low complexity" evidence="10">
    <location>
        <begin position="223"/>
        <end position="232"/>
    </location>
</feature>
<dbReference type="RefSeq" id="WP_104271024.1">
    <property type="nucleotide sequence ID" value="NZ_PSSW01000007.1"/>
</dbReference>
<dbReference type="NCBIfam" id="TIGR02532">
    <property type="entry name" value="IV_pilin_GFxxxE"/>
    <property type="match status" value="1"/>
</dbReference>
<dbReference type="GO" id="GO:0015628">
    <property type="term" value="P:protein secretion by the type II secretion system"/>
    <property type="evidence" value="ECO:0007669"/>
    <property type="project" value="InterPro"/>
</dbReference>
<keyword evidence="4" id="KW-1003">Cell membrane</keyword>
<reference evidence="12 13" key="1">
    <citation type="submission" date="2018-08" db="EMBL/GenBank/DDBJ databases">
        <title>Genome sequence of Marinobacter flavimaris KCTC 12185.</title>
        <authorList>
            <person name="Chun J."/>
            <person name="Kim B.-Y."/>
            <person name="Choi S.-B."/>
            <person name="Kwak M.-J."/>
        </authorList>
    </citation>
    <scope>NUCLEOTIDE SEQUENCE [LARGE SCALE GENOMIC DNA]</scope>
    <source>
        <strain evidence="12 13">KCTC 12185</strain>
    </source>
</reference>
<name>A0A3D8H0E9_9GAMM</name>
<keyword evidence="7 11" id="KW-0812">Transmembrane</keyword>
<dbReference type="EMBL" id="QRDH01000007">
    <property type="protein sequence ID" value="RDU40135.1"/>
    <property type="molecule type" value="Genomic_DNA"/>
</dbReference>
<feature type="compositionally biased region" description="Low complexity" evidence="10">
    <location>
        <begin position="245"/>
        <end position="259"/>
    </location>
</feature>
<evidence type="ECO:0000256" key="11">
    <source>
        <dbReference type="SAM" id="Phobius"/>
    </source>
</evidence>
<keyword evidence="8 11" id="KW-1133">Transmembrane helix</keyword>
<feature type="region of interest" description="Disordered" evidence="10">
    <location>
        <begin position="223"/>
        <end position="259"/>
    </location>
</feature>
<keyword evidence="6" id="KW-0997">Cell inner membrane</keyword>
<dbReference type="PROSITE" id="PS00409">
    <property type="entry name" value="PROKAR_NTER_METHYL"/>
    <property type="match status" value="1"/>
</dbReference>
<evidence type="ECO:0000256" key="8">
    <source>
        <dbReference type="ARBA" id="ARBA00022989"/>
    </source>
</evidence>
<dbReference type="InterPro" id="IPR010055">
    <property type="entry name" value="T2SS_protein-GspJ"/>
</dbReference>
<gene>
    <name evidence="12" type="primary">gspJ</name>
    <name evidence="12" type="ORF">DXI23_15275</name>
</gene>
<comment type="subcellular location">
    <subcellularLocation>
        <location evidence="1">Cell inner membrane</location>
        <topology evidence="1">Single-pass membrane protein</topology>
    </subcellularLocation>
</comment>
<dbReference type="Gene3D" id="3.10.610.10">
    <property type="entry name" value="GSPII I/J protein-like"/>
    <property type="match status" value="1"/>
</dbReference>
<dbReference type="PANTHER" id="PTHR39583:SF2">
    <property type="entry name" value="TYPE II SECRETION SYSTEM PROTEIN J"/>
    <property type="match status" value="1"/>
</dbReference>
<dbReference type="Gene3D" id="2.10.70.20">
    <property type="entry name" value="gspk-gspi-gspj complex like domains"/>
    <property type="match status" value="1"/>
</dbReference>
<dbReference type="InterPro" id="IPR012902">
    <property type="entry name" value="N_methyl_site"/>
</dbReference>
<evidence type="ECO:0000256" key="5">
    <source>
        <dbReference type="ARBA" id="ARBA00022481"/>
    </source>
</evidence>
<dbReference type="Pfam" id="PF07963">
    <property type="entry name" value="N_methyl"/>
    <property type="match status" value="1"/>
</dbReference>
<evidence type="ECO:0000313" key="12">
    <source>
        <dbReference type="EMBL" id="RDU40135.1"/>
    </source>
</evidence>
<keyword evidence="5" id="KW-0488">Methylation</keyword>
<evidence type="ECO:0000256" key="4">
    <source>
        <dbReference type="ARBA" id="ARBA00022475"/>
    </source>
</evidence>
<organism evidence="12 13">
    <name type="scientific">Marinobacter flavimaris</name>
    <dbReference type="NCBI Taxonomy" id="262076"/>
    <lineage>
        <taxon>Bacteria</taxon>
        <taxon>Pseudomonadati</taxon>
        <taxon>Pseudomonadota</taxon>
        <taxon>Gammaproteobacteria</taxon>
        <taxon>Pseudomonadales</taxon>
        <taxon>Marinobacteraceae</taxon>
        <taxon>Marinobacter</taxon>
    </lineage>
</organism>
<evidence type="ECO:0000256" key="3">
    <source>
        <dbReference type="ARBA" id="ARBA00021539"/>
    </source>
</evidence>
<accession>A0A3D8H0E9</accession>
<comment type="similarity">
    <text evidence="2">Belongs to the GSP J family.</text>
</comment>
<feature type="transmembrane region" description="Helical" evidence="11">
    <location>
        <begin position="21"/>
        <end position="39"/>
    </location>
</feature>
<evidence type="ECO:0000256" key="9">
    <source>
        <dbReference type="ARBA" id="ARBA00023136"/>
    </source>
</evidence>
<dbReference type="GO" id="GO:0005886">
    <property type="term" value="C:plasma membrane"/>
    <property type="evidence" value="ECO:0007669"/>
    <property type="project" value="UniProtKB-SubCell"/>
</dbReference>
<keyword evidence="13" id="KW-1185">Reference proteome</keyword>
<dbReference type="PANTHER" id="PTHR39583">
    <property type="entry name" value="TYPE II SECRETION SYSTEM PROTEIN J-RELATED"/>
    <property type="match status" value="1"/>
</dbReference>
<dbReference type="SUPFAM" id="SSF54523">
    <property type="entry name" value="Pili subunits"/>
    <property type="match status" value="1"/>
</dbReference>
<sequence>MRFPSAHSCHPQQRGFTLLEVLIAVTITAVIGLGVWQVINGVVNSRDRVNELAEQFDGLQRSMLLLERDIMQVVNRPARDIYGDFQPALSSRADDFSLLLTRQGWRNPLGIRRSCLQRVGWEYTGSELRRRYWPMVDQGQEDESRDVLLLEGVKRLEIRFLDANRSWQPQWPTDEVMAGLTPGSRPDIPLPLGMEVTLEHERFGTLVRTFALPDFDPAVAQGAVNQANQAASEAEEESTEEEATGEQTGENTGATGQGG</sequence>
<dbReference type="InterPro" id="IPR045584">
    <property type="entry name" value="Pilin-like"/>
</dbReference>
<evidence type="ECO:0000256" key="1">
    <source>
        <dbReference type="ARBA" id="ARBA00004377"/>
    </source>
</evidence>